<evidence type="ECO:0000313" key="2">
    <source>
        <dbReference type="EMBL" id="GAA1638564.1"/>
    </source>
</evidence>
<reference evidence="2 3" key="1">
    <citation type="journal article" date="2019" name="Int. J. Syst. Evol. Microbiol.">
        <title>The Global Catalogue of Microorganisms (GCM) 10K type strain sequencing project: providing services to taxonomists for standard genome sequencing and annotation.</title>
        <authorList>
            <consortium name="The Broad Institute Genomics Platform"/>
            <consortium name="The Broad Institute Genome Sequencing Center for Infectious Disease"/>
            <person name="Wu L."/>
            <person name="Ma J."/>
        </authorList>
    </citation>
    <scope>NUCLEOTIDE SEQUENCE [LARGE SCALE GENOMIC DNA]</scope>
    <source>
        <strain evidence="2 3">JCM 14306</strain>
    </source>
</reference>
<dbReference type="Proteomes" id="UP001501319">
    <property type="component" value="Unassembled WGS sequence"/>
</dbReference>
<evidence type="ECO:0000256" key="1">
    <source>
        <dbReference type="SAM" id="MobiDB-lite"/>
    </source>
</evidence>
<organism evidence="2 3">
    <name type="scientific">Kribbella alba</name>
    <dbReference type="NCBI Taxonomy" id="190197"/>
    <lineage>
        <taxon>Bacteria</taxon>
        <taxon>Bacillati</taxon>
        <taxon>Actinomycetota</taxon>
        <taxon>Actinomycetes</taxon>
        <taxon>Propionibacteriales</taxon>
        <taxon>Kribbellaceae</taxon>
        <taxon>Kribbella</taxon>
    </lineage>
</organism>
<keyword evidence="3" id="KW-1185">Reference proteome</keyword>
<accession>A0ABN2FC96</accession>
<comment type="caution">
    <text evidence="2">The sequence shown here is derived from an EMBL/GenBank/DDBJ whole genome shotgun (WGS) entry which is preliminary data.</text>
</comment>
<feature type="region of interest" description="Disordered" evidence="1">
    <location>
        <begin position="12"/>
        <end position="70"/>
    </location>
</feature>
<sequence length="70" mass="7202">MLAAAVLYVPLAQAADDDPTPPDFPSVQKPTDKSGGQPDPGPTEWPRVAQSGIDGVGDPLPLSWPAPLKG</sequence>
<name>A0ABN2FC96_9ACTN</name>
<gene>
    <name evidence="2" type="ORF">GCM10009744_30010</name>
</gene>
<proteinExistence type="predicted"/>
<evidence type="ECO:0000313" key="3">
    <source>
        <dbReference type="Proteomes" id="UP001501319"/>
    </source>
</evidence>
<protein>
    <submittedName>
        <fullName evidence="2">Uncharacterized protein</fullName>
    </submittedName>
</protein>
<dbReference type="EMBL" id="BAAANE010000004">
    <property type="protein sequence ID" value="GAA1638564.1"/>
    <property type="molecule type" value="Genomic_DNA"/>
</dbReference>